<sequence>MKETFELLENLLSAHYDEGFGNSEKEIAEKEAGLGIEFPELLRGYYKKYGRCNYIAQDCNNQYEPLLLQDFFIPGEDFFADDKDYLVFYQCKESVIYCGIKLSDLWIEDPPIYICVWDNPGWYLENSSLSNFLVCKALIQIALDGRLPYWAFFGESMWKLSDYCKAWQISDDCIEIEETTPTPAWKIFIKDDVLIVLESALDENEDYILGVSLASFDKASVKKMLLINTQAGELPHYQTNLLAGAGRNGIYE</sequence>
<gene>
    <name evidence="2" type="ORF">SAMN02745136_05080</name>
</gene>
<proteinExistence type="predicted"/>
<dbReference type="Proteomes" id="UP000184386">
    <property type="component" value="Unassembled WGS sequence"/>
</dbReference>
<evidence type="ECO:0000313" key="2">
    <source>
        <dbReference type="EMBL" id="SHL52610.1"/>
    </source>
</evidence>
<dbReference type="EMBL" id="FRAC01000036">
    <property type="protein sequence ID" value="SHL52610.1"/>
    <property type="molecule type" value="Genomic_DNA"/>
</dbReference>
<feature type="domain" description="Knr4/Smi1-like" evidence="1">
    <location>
        <begin position="22"/>
        <end position="133"/>
    </location>
</feature>
<dbReference type="SUPFAM" id="SSF160631">
    <property type="entry name" value="SMI1/KNR4-like"/>
    <property type="match status" value="1"/>
</dbReference>
<dbReference type="RefSeq" id="WP_073279995.1">
    <property type="nucleotide sequence ID" value="NZ_FRAC01000036.1"/>
</dbReference>
<dbReference type="Pfam" id="PF09346">
    <property type="entry name" value="SMI1_KNR4"/>
    <property type="match status" value="1"/>
</dbReference>
<protein>
    <recommendedName>
        <fullName evidence="1">Knr4/Smi1-like domain-containing protein</fullName>
    </recommendedName>
</protein>
<dbReference type="OrthoDB" id="515110at2"/>
<dbReference type="STRING" id="1121322.SAMN02745136_05080"/>
<keyword evidence="3" id="KW-1185">Reference proteome</keyword>
<organism evidence="2 3">
    <name type="scientific">Anaerocolumna jejuensis DSM 15929</name>
    <dbReference type="NCBI Taxonomy" id="1121322"/>
    <lineage>
        <taxon>Bacteria</taxon>
        <taxon>Bacillati</taxon>
        <taxon>Bacillota</taxon>
        <taxon>Clostridia</taxon>
        <taxon>Lachnospirales</taxon>
        <taxon>Lachnospiraceae</taxon>
        <taxon>Anaerocolumna</taxon>
    </lineage>
</organism>
<dbReference type="AlphaFoldDB" id="A0A1M7BC93"/>
<dbReference type="InterPro" id="IPR037883">
    <property type="entry name" value="Knr4/Smi1-like_sf"/>
</dbReference>
<evidence type="ECO:0000259" key="1">
    <source>
        <dbReference type="Pfam" id="PF09346"/>
    </source>
</evidence>
<name>A0A1M7BC93_9FIRM</name>
<dbReference type="InterPro" id="IPR018958">
    <property type="entry name" value="Knr4/Smi1-like_dom"/>
</dbReference>
<evidence type="ECO:0000313" key="3">
    <source>
        <dbReference type="Proteomes" id="UP000184386"/>
    </source>
</evidence>
<reference evidence="2 3" key="1">
    <citation type="submission" date="2016-11" db="EMBL/GenBank/DDBJ databases">
        <authorList>
            <person name="Jaros S."/>
            <person name="Januszkiewicz K."/>
            <person name="Wedrychowicz H."/>
        </authorList>
    </citation>
    <scope>NUCLEOTIDE SEQUENCE [LARGE SCALE GENOMIC DNA]</scope>
    <source>
        <strain evidence="2 3">DSM 15929</strain>
    </source>
</reference>
<accession>A0A1M7BC93</accession>